<feature type="domain" description="Bro-N" evidence="1">
    <location>
        <begin position="3"/>
        <end position="113"/>
    </location>
</feature>
<dbReference type="RefSeq" id="WP_118239522.1">
    <property type="nucleotide sequence ID" value="NZ_QRZV01000004.1"/>
</dbReference>
<dbReference type="PROSITE" id="PS51750">
    <property type="entry name" value="BRO_N"/>
    <property type="match status" value="1"/>
</dbReference>
<dbReference type="PANTHER" id="PTHR36180:SF2">
    <property type="entry name" value="BRO FAMILY PROTEIN"/>
    <property type="match status" value="1"/>
</dbReference>
<dbReference type="Pfam" id="PF03374">
    <property type="entry name" value="ANT"/>
    <property type="match status" value="1"/>
</dbReference>
<dbReference type="EMBL" id="QRZV01000004">
    <property type="protein sequence ID" value="RGW08648.1"/>
    <property type="molecule type" value="Genomic_DNA"/>
</dbReference>
<organism evidence="2 3">
    <name type="scientific">Bifidobacterium pseudolongum</name>
    <dbReference type="NCBI Taxonomy" id="1694"/>
    <lineage>
        <taxon>Bacteria</taxon>
        <taxon>Bacillati</taxon>
        <taxon>Actinomycetota</taxon>
        <taxon>Actinomycetes</taxon>
        <taxon>Bifidobacteriales</taxon>
        <taxon>Bifidobacteriaceae</taxon>
        <taxon>Bifidobacterium</taxon>
    </lineage>
</organism>
<dbReference type="SMART" id="SM01040">
    <property type="entry name" value="Bro-N"/>
    <property type="match status" value="1"/>
</dbReference>
<dbReference type="InterPro" id="IPR003497">
    <property type="entry name" value="BRO_N_domain"/>
</dbReference>
<comment type="caution">
    <text evidence="2">The sequence shown here is derived from an EMBL/GenBank/DDBJ whole genome shotgun (WGS) entry which is preliminary data.</text>
</comment>
<evidence type="ECO:0000259" key="1">
    <source>
        <dbReference type="PROSITE" id="PS51750"/>
    </source>
</evidence>
<reference evidence="2 3" key="1">
    <citation type="submission" date="2018-08" db="EMBL/GenBank/DDBJ databases">
        <title>A genome reference for cultivated species of the human gut microbiota.</title>
        <authorList>
            <person name="Zou Y."/>
            <person name="Xue W."/>
            <person name="Luo G."/>
        </authorList>
    </citation>
    <scope>NUCLEOTIDE SEQUENCE [LARGE SCALE GENOMIC DNA]</scope>
    <source>
        <strain evidence="2 3">AF13-3LB</strain>
    </source>
</reference>
<dbReference type="PANTHER" id="PTHR36180">
    <property type="entry name" value="DNA-BINDING PROTEIN-RELATED-RELATED"/>
    <property type="match status" value="1"/>
</dbReference>
<evidence type="ECO:0000313" key="2">
    <source>
        <dbReference type="EMBL" id="RGW08648.1"/>
    </source>
</evidence>
<evidence type="ECO:0000313" key="3">
    <source>
        <dbReference type="Proteomes" id="UP000265970"/>
    </source>
</evidence>
<dbReference type="InterPro" id="IPR005039">
    <property type="entry name" value="Ant_C"/>
</dbReference>
<protein>
    <recommendedName>
        <fullName evidence="1">Bro-N domain-containing protein</fullName>
    </recommendedName>
</protein>
<dbReference type="AlphaFoldDB" id="A0A395XDK3"/>
<sequence length="281" mass="31208">MPTTDLTTPSIRYFNFNGHQVRVFTDEKGTPWFIGKDVAEALGYANTRDALNKHVDDDDKNTVAIRDGIGNPNKTVINESGVYSLVMSSQLPAAKEFKRWVTSEVLPSIRQTGSYHTQPQSPAIASASELTETIIADPDFGIKLLTALKVEREQHEITKAKVAELEPKAEALDVFTAVEGSYSVADAAKILSNDLNITIGRNRLYGFMAEINWVFRDSTTRTWKAYQSQVDNGRLEMKAHTEHGTHHDGTTFPFPPTVRITAKGLDELRRRLLSNGTIMAA</sequence>
<accession>A0A395XDK3</accession>
<dbReference type="Pfam" id="PF02498">
    <property type="entry name" value="Bro-N"/>
    <property type="match status" value="1"/>
</dbReference>
<dbReference type="Proteomes" id="UP000265970">
    <property type="component" value="Unassembled WGS sequence"/>
</dbReference>
<gene>
    <name evidence="2" type="ORF">DWV92_07350</name>
</gene>
<dbReference type="GO" id="GO:0003677">
    <property type="term" value="F:DNA binding"/>
    <property type="evidence" value="ECO:0007669"/>
    <property type="project" value="InterPro"/>
</dbReference>
<proteinExistence type="predicted"/>
<name>A0A395XDK3_9BIFI</name>